<reference evidence="1 2" key="1">
    <citation type="submission" date="2016-03" db="EMBL/GenBank/DDBJ databases">
        <title>Draft genome sequence of the Fonsecaea monophora CBS 269.37.</title>
        <authorList>
            <person name="Bombassaro A."/>
            <person name="Vinicius W.A."/>
            <person name="De Hoog S."/>
            <person name="Sun J."/>
            <person name="Souza E.M."/>
            <person name="Raittz R.T."/>
            <person name="Costa F."/>
            <person name="Leao A.C."/>
            <person name="Tadra-Sfeir M.Z."/>
            <person name="Baura V."/>
            <person name="Balsanelli E."/>
            <person name="Pedrosa F.O."/>
            <person name="Moreno L.F."/>
            <person name="Steffens M.B."/>
            <person name="Xi L."/>
            <person name="Bocca A.L."/>
            <person name="Felipe M.S."/>
            <person name="Teixeira M."/>
            <person name="Telles Filho F.Q."/>
            <person name="Azevedo C.M."/>
            <person name="Gomes R."/>
            <person name="Vicente V.A."/>
        </authorList>
    </citation>
    <scope>NUCLEOTIDE SEQUENCE [LARGE SCALE GENOMIC DNA]</scope>
    <source>
        <strain evidence="1 2">CBS 269.37</strain>
    </source>
</reference>
<keyword evidence="2" id="KW-1185">Reference proteome</keyword>
<dbReference type="GeneID" id="34606730"/>
<dbReference type="Proteomes" id="UP000077002">
    <property type="component" value="Unassembled WGS sequence"/>
</dbReference>
<accession>A0A177EQF6</accession>
<comment type="caution">
    <text evidence="1">The sequence shown here is derived from an EMBL/GenBank/DDBJ whole genome shotgun (WGS) entry which is preliminary data.</text>
</comment>
<dbReference type="EMBL" id="LVKK01000172">
    <property type="protein sequence ID" value="OAG34223.1"/>
    <property type="molecule type" value="Genomic_DNA"/>
</dbReference>
<proteinExistence type="predicted"/>
<dbReference type="RefSeq" id="XP_022506175.1">
    <property type="nucleotide sequence ID" value="XM_022661527.1"/>
</dbReference>
<sequence>MPFKVKSSKKSMLDYRGYVKRYLVYCLRVGLLSREEAQAQHGITLTPDQRRLLDQVSIAAAEVARGVRLARRAVNADDDDEDHQGRYQVYVNPLLHFTAVLGIRELGGWVEASVFTSMLAGLMWCGRVAMLEHIFETLPDDPTELTTSDMEHFFDQYRRWLVDGTHTPFSTIVRWMAYGKGYREKTGGQAKVTWDQDGLGLRYLGQPIALRDVGHALQAGMDKATRFLDRLLFEPWTTAAKRIDLPRIRDSLVYQGPDHSFATDARNRWLRPGWEFLAERARTTHRWWSPETGWNRAKVQIYLRWAGQPGRGPEAIEMLYCDVQQESQRNVAYIAWVIPFKQHLREEMGLAQVDDSLIPYLWKDARSRLHDTATLSAGLARLFSAHTGVELGMSAYRHFTIALARKIKGIVVRQVEVEIGDRAVDDSMGNQVTGAPQQKAKLDYIWDLQATHGSELARLRYALDAQFPSHLQPEIL</sequence>
<organism evidence="1 2">
    <name type="scientific">Fonsecaea monophora</name>
    <dbReference type="NCBI Taxonomy" id="254056"/>
    <lineage>
        <taxon>Eukaryota</taxon>
        <taxon>Fungi</taxon>
        <taxon>Dikarya</taxon>
        <taxon>Ascomycota</taxon>
        <taxon>Pezizomycotina</taxon>
        <taxon>Eurotiomycetes</taxon>
        <taxon>Chaetothyriomycetidae</taxon>
        <taxon>Chaetothyriales</taxon>
        <taxon>Herpotrichiellaceae</taxon>
        <taxon>Fonsecaea</taxon>
    </lineage>
</organism>
<gene>
    <name evidence="1" type="ORF">AYO21_11642</name>
</gene>
<dbReference type="AlphaFoldDB" id="A0A177EQF6"/>
<protein>
    <submittedName>
        <fullName evidence="1">Uncharacterized protein</fullName>
    </submittedName>
</protein>
<evidence type="ECO:0000313" key="2">
    <source>
        <dbReference type="Proteomes" id="UP000077002"/>
    </source>
</evidence>
<name>A0A177EQF6_9EURO</name>
<dbReference type="OrthoDB" id="4161398at2759"/>
<evidence type="ECO:0000313" key="1">
    <source>
        <dbReference type="EMBL" id="OAG34223.1"/>
    </source>
</evidence>